<dbReference type="EMBL" id="MHQL01000031">
    <property type="protein sequence ID" value="OHA02541.1"/>
    <property type="molecule type" value="Genomic_DNA"/>
</dbReference>
<evidence type="ECO:0000313" key="2">
    <source>
        <dbReference type="Proteomes" id="UP000177811"/>
    </source>
</evidence>
<accession>A0A1G2KVQ6</accession>
<dbReference type="Proteomes" id="UP000177811">
    <property type="component" value="Unassembled WGS sequence"/>
</dbReference>
<protein>
    <submittedName>
        <fullName evidence="1">Uncharacterized protein</fullName>
    </submittedName>
</protein>
<gene>
    <name evidence="1" type="ORF">A3C16_01220</name>
</gene>
<organism evidence="1 2">
    <name type="scientific">Candidatus Sungbacteria bacterium RIFCSPHIGHO2_02_FULL_51_29</name>
    <dbReference type="NCBI Taxonomy" id="1802273"/>
    <lineage>
        <taxon>Bacteria</taxon>
        <taxon>Candidatus Sungiibacteriota</taxon>
    </lineage>
</organism>
<sequence>MWKGMVGPVGHRLGPCCPVAAEHLDLDNYTETCYNTFRHTDHVPMSSWETARHHVVSCLPVVEARRANQYFGKFFPDTAYARFGYRFASRNAAPGLGPTFVSAAFELDSEPSGETYVGLSVVTAGRALFLCERTIYDEPIVFNPLFPAFYFWWDKIGTSDTAALTFVRVDLSREAFINYEGPMLAESMRQGDDERLSAMPHTLSGMHEILTQRFIRIIRFEEHATALLAISELELFSKVCGALQS</sequence>
<dbReference type="AlphaFoldDB" id="A0A1G2KVQ6"/>
<reference evidence="1 2" key="1">
    <citation type="journal article" date="2016" name="Nat. Commun.">
        <title>Thousands of microbial genomes shed light on interconnected biogeochemical processes in an aquifer system.</title>
        <authorList>
            <person name="Anantharaman K."/>
            <person name="Brown C.T."/>
            <person name="Hug L.A."/>
            <person name="Sharon I."/>
            <person name="Castelle C.J."/>
            <person name="Probst A.J."/>
            <person name="Thomas B.C."/>
            <person name="Singh A."/>
            <person name="Wilkins M.J."/>
            <person name="Karaoz U."/>
            <person name="Brodie E.L."/>
            <person name="Williams K.H."/>
            <person name="Hubbard S.S."/>
            <person name="Banfield J.F."/>
        </authorList>
    </citation>
    <scope>NUCLEOTIDE SEQUENCE [LARGE SCALE GENOMIC DNA]</scope>
</reference>
<name>A0A1G2KVQ6_9BACT</name>
<comment type="caution">
    <text evidence="1">The sequence shown here is derived from an EMBL/GenBank/DDBJ whole genome shotgun (WGS) entry which is preliminary data.</text>
</comment>
<proteinExistence type="predicted"/>
<evidence type="ECO:0000313" key="1">
    <source>
        <dbReference type="EMBL" id="OHA02541.1"/>
    </source>
</evidence>